<dbReference type="AlphaFoldDB" id="A0A1I8PGB5"/>
<dbReference type="Proteomes" id="UP000095300">
    <property type="component" value="Unassembled WGS sequence"/>
</dbReference>
<sequence>MDDAASEDPYGFGDECGHKDGGGVLGGGYLLGLVAFARKFARCILTLTMLFAIVFITFYLCSTSRENPSLVISSNALLQVTEAEYTLTTYDWT</sequence>
<keyword evidence="1" id="KW-0472">Membrane</keyword>
<feature type="transmembrane region" description="Helical" evidence="1">
    <location>
        <begin position="40"/>
        <end position="60"/>
    </location>
</feature>
<dbReference type="EnsemblMetazoa" id="SCAU007790-RA">
    <property type="protein sequence ID" value="SCAU007790-PA"/>
    <property type="gene ID" value="SCAU007790"/>
</dbReference>
<gene>
    <name evidence="2" type="primary">106093805</name>
</gene>
<dbReference type="VEuPathDB" id="VectorBase:SCAU007790"/>
<keyword evidence="3" id="KW-1185">Reference proteome</keyword>
<evidence type="ECO:0000313" key="2">
    <source>
        <dbReference type="EnsemblMetazoa" id="SCAU007790-PA"/>
    </source>
</evidence>
<proteinExistence type="predicted"/>
<keyword evidence="1" id="KW-0812">Transmembrane</keyword>
<evidence type="ECO:0000313" key="3">
    <source>
        <dbReference type="Proteomes" id="UP000095300"/>
    </source>
</evidence>
<dbReference type="OrthoDB" id="8001116at2759"/>
<organism evidence="2 3">
    <name type="scientific">Stomoxys calcitrans</name>
    <name type="common">Stable fly</name>
    <name type="synonym">Conops calcitrans</name>
    <dbReference type="NCBI Taxonomy" id="35570"/>
    <lineage>
        <taxon>Eukaryota</taxon>
        <taxon>Metazoa</taxon>
        <taxon>Ecdysozoa</taxon>
        <taxon>Arthropoda</taxon>
        <taxon>Hexapoda</taxon>
        <taxon>Insecta</taxon>
        <taxon>Pterygota</taxon>
        <taxon>Neoptera</taxon>
        <taxon>Endopterygota</taxon>
        <taxon>Diptera</taxon>
        <taxon>Brachycera</taxon>
        <taxon>Muscomorpha</taxon>
        <taxon>Muscoidea</taxon>
        <taxon>Muscidae</taxon>
        <taxon>Stomoxys</taxon>
    </lineage>
</organism>
<dbReference type="KEGG" id="scac:106093805"/>
<reference evidence="2" key="1">
    <citation type="submission" date="2020-05" db="UniProtKB">
        <authorList>
            <consortium name="EnsemblMetazoa"/>
        </authorList>
    </citation>
    <scope>IDENTIFICATION</scope>
    <source>
        <strain evidence="2">USDA</strain>
    </source>
</reference>
<evidence type="ECO:0000256" key="1">
    <source>
        <dbReference type="SAM" id="Phobius"/>
    </source>
</evidence>
<keyword evidence="1" id="KW-1133">Transmembrane helix</keyword>
<protein>
    <submittedName>
        <fullName evidence="2">Uncharacterized protein</fullName>
    </submittedName>
</protein>
<name>A0A1I8PGB5_STOCA</name>
<accession>A0A1I8PGB5</accession>
<dbReference type="STRING" id="35570.A0A1I8PGB5"/>